<dbReference type="Pfam" id="PF18962">
    <property type="entry name" value="Por_Secre_tail"/>
    <property type="match status" value="1"/>
</dbReference>
<evidence type="ECO:0000313" key="4">
    <source>
        <dbReference type="Proteomes" id="UP000317646"/>
    </source>
</evidence>
<evidence type="ECO:0000256" key="1">
    <source>
        <dbReference type="SAM" id="SignalP"/>
    </source>
</evidence>
<dbReference type="InterPro" id="IPR026444">
    <property type="entry name" value="Secre_tail"/>
</dbReference>
<feature type="domain" description="Secretion system C-terminal sorting" evidence="2">
    <location>
        <begin position="981"/>
        <end position="1044"/>
    </location>
</feature>
<dbReference type="AlphaFoldDB" id="A0A502HE52"/>
<comment type="caution">
    <text evidence="3">The sequence shown here is derived from an EMBL/GenBank/DDBJ whole genome shotgun (WGS) entry which is preliminary data.</text>
</comment>
<feature type="signal peptide" evidence="1">
    <location>
        <begin position="1"/>
        <end position="29"/>
    </location>
</feature>
<keyword evidence="4" id="KW-1185">Reference proteome</keyword>
<organism evidence="3 4">
    <name type="scientific">Hymenobacter nivis</name>
    <dbReference type="NCBI Taxonomy" id="1850093"/>
    <lineage>
        <taxon>Bacteria</taxon>
        <taxon>Pseudomonadati</taxon>
        <taxon>Bacteroidota</taxon>
        <taxon>Cytophagia</taxon>
        <taxon>Cytophagales</taxon>
        <taxon>Hymenobacteraceae</taxon>
        <taxon>Hymenobacter</taxon>
    </lineage>
</organism>
<evidence type="ECO:0000259" key="2">
    <source>
        <dbReference type="Pfam" id="PF18962"/>
    </source>
</evidence>
<dbReference type="NCBIfam" id="TIGR04183">
    <property type="entry name" value="Por_Secre_tail"/>
    <property type="match status" value="1"/>
</dbReference>
<dbReference type="EMBL" id="RCYZ01000001">
    <property type="protein sequence ID" value="TPG71955.1"/>
    <property type="molecule type" value="Genomic_DNA"/>
</dbReference>
<proteinExistence type="predicted"/>
<feature type="chain" id="PRO_5021324626" evidence="1">
    <location>
        <begin position="30"/>
        <end position="1052"/>
    </location>
</feature>
<keyword evidence="1" id="KW-0732">Signal</keyword>
<gene>
    <name evidence="3" type="ORF">EAH73_01545</name>
</gene>
<reference evidence="3 4" key="1">
    <citation type="journal article" date="2019" name="Environ. Microbiol.">
        <title>Species interactions and distinct microbial communities in high Arctic permafrost affected cryosols are associated with the CH4 and CO2 gas fluxes.</title>
        <authorList>
            <person name="Altshuler I."/>
            <person name="Hamel J."/>
            <person name="Turney S."/>
            <person name="Magnuson E."/>
            <person name="Levesque R."/>
            <person name="Greer C."/>
            <person name="Whyte L.G."/>
        </authorList>
    </citation>
    <scope>NUCLEOTIDE SEQUENCE [LARGE SCALE GENOMIC DNA]</scope>
    <source>
        <strain evidence="3 4">S9.2P</strain>
    </source>
</reference>
<accession>A0A502HE52</accession>
<evidence type="ECO:0000313" key="3">
    <source>
        <dbReference type="EMBL" id="TPG71955.1"/>
    </source>
</evidence>
<dbReference type="Gene3D" id="2.60.40.10">
    <property type="entry name" value="Immunoglobulins"/>
    <property type="match status" value="1"/>
</dbReference>
<dbReference type="Proteomes" id="UP000317646">
    <property type="component" value="Unassembled WGS sequence"/>
</dbReference>
<sequence>MKHTYSPLTSWLRWLCLCLLLALPGLGFAQTVSLTPNDASNPQDFGNVQLGSVSSSKAYTVNGSGLADEITIAIPTRFEGSTNNLTFGQTSITLTPDAGGTIANTIIYVRFKPTATGVINRNFSAPTQDASGNSVVVTSTPSPIKLTGNGTPGPPAITVNPNALGFDNQIINTTSGAMSTTVTGTSLEADIMVMAPTDFLVSIDGNTYGTTATLVRNNGSVNTTLFVKFQPTKAQGYVSRVMLTSTTASTNLSVSGTGVAPTPVLNVSSNALTDFGTVVVGASSTTIKSFTINGQNLAGNVTITPPTGFRIRMGTDLFSTNPIVLAPTNGSIASTTIDVRFTPVDAKQYSDNIVASTPNGGGSVTQNVAVSGTGDPAPTTPTIVTSPGALSFGTVTSSGSAGTLQFDISGTNLSEGIVLTPTKNTIQFRNASAGGTFSSNPLTLAQTNGVVATQTIEVRLVATIPQGAYNEQLTATSGSLSSPVSISATNNSGAISDISVVNPNNNDFTFATRPTTASASQSFRVAGTNLLQNLTVAPNGENAGYFQVSSDNINFVSSLTFVPDANGNVAQQTVYVRFVPGNNALTVNANIRSSSSPAPITDVSVTGISQPTLRLSRAIPSFPTNIVKGTVSASATVRLDGFLLGSDVAIRFPADVSDRNPAQTPQFEFSLDGGTTYTSTGSVTPDPTTGNFSQLLQVRFAPVRVGNAAQEMQFKNPSIKDGNFNALDSGFGQASGFAIATEPTVQSTATINRASGGASATITFNLASPPAGKAYGQNRLVIASTTYSKLPTNLFPLDKQNFNPGSTDANGAYIFGTGTATEASTNTYVVFSGASSTFTVTNLDPNTQYYFYAFEFNNDAVLNAENYLVPNNQPLTPLPVELVSFTAQLRNKQVNLNWVTASEKNSRSFEVQRSSNGQTFATVLTKDAQGNTSARTTYDAVDRQPLPGVSYYRLKQIDNDGKVAYSPTVSVQSDGLVDISIYPNPTSGKVTITLPAALAASAPRVRISDLMGRVVQELSLPASGEIDLGALPVGTYLLNVGGQQVRSRVVKY</sequence>
<protein>
    <submittedName>
        <fullName evidence="3">T9SS C-terminal target domain-containing protein</fullName>
    </submittedName>
</protein>
<name>A0A502HE52_9BACT</name>
<dbReference type="InterPro" id="IPR013783">
    <property type="entry name" value="Ig-like_fold"/>
</dbReference>